<dbReference type="InterPro" id="IPR000182">
    <property type="entry name" value="GNAT_dom"/>
</dbReference>
<dbReference type="EMBL" id="JAERRF010000013">
    <property type="protein sequence ID" value="MBL1099404.1"/>
    <property type="molecule type" value="Genomic_DNA"/>
</dbReference>
<dbReference type="Proteomes" id="UP000634229">
    <property type="component" value="Unassembled WGS sequence"/>
</dbReference>
<dbReference type="PROSITE" id="PS51186">
    <property type="entry name" value="GNAT"/>
    <property type="match status" value="1"/>
</dbReference>
<dbReference type="CDD" id="cd04301">
    <property type="entry name" value="NAT_SF"/>
    <property type="match status" value="1"/>
</dbReference>
<reference evidence="2 3" key="1">
    <citation type="submission" date="2021-01" db="EMBL/GenBank/DDBJ databases">
        <title>WGS of actinomycetes isolated from Thailand.</title>
        <authorList>
            <person name="Thawai C."/>
        </authorList>
    </citation>
    <scope>NUCLEOTIDE SEQUENCE [LARGE SCALE GENOMIC DNA]</scope>
    <source>
        <strain evidence="2 3">CA1R205</strain>
    </source>
</reference>
<evidence type="ECO:0000313" key="2">
    <source>
        <dbReference type="EMBL" id="MBL1099404.1"/>
    </source>
</evidence>
<dbReference type="InterPro" id="IPR016181">
    <property type="entry name" value="Acyl_CoA_acyltransferase"/>
</dbReference>
<protein>
    <submittedName>
        <fullName evidence="2">GNAT family N-acetyltransferase</fullName>
    </submittedName>
</protein>
<dbReference type="InterPro" id="IPR051908">
    <property type="entry name" value="Ribosomal_N-acetyltransferase"/>
</dbReference>
<accession>A0ABS1NHJ4</accession>
<proteinExistence type="predicted"/>
<sequence length="187" mass="20946">MNDRVLKPVELQAPGLRLRPWENTPGDRRAALRGLADPDFRRWNTPVALVDGEEDARAWTHGRVDGWRRGDTASFAVLEDTEIRGHVSLNVIDYGARSARVGYWVLPEARDRRIASRAVQAVTGWAFHDLGLHRLELRHDIGNEVSCRVGLRCGYVPEGVMRQARFDLGGAPHDVHLHARLAVDGPP</sequence>
<dbReference type="Gene3D" id="3.40.630.30">
    <property type="match status" value="1"/>
</dbReference>
<comment type="caution">
    <text evidence="2">The sequence shown here is derived from an EMBL/GenBank/DDBJ whole genome shotgun (WGS) entry which is preliminary data.</text>
</comment>
<dbReference type="PANTHER" id="PTHR43441">
    <property type="entry name" value="RIBOSOMAL-PROTEIN-SERINE ACETYLTRANSFERASE"/>
    <property type="match status" value="1"/>
</dbReference>
<evidence type="ECO:0000259" key="1">
    <source>
        <dbReference type="PROSITE" id="PS51186"/>
    </source>
</evidence>
<organism evidence="2 3">
    <name type="scientific">Streptomyces coffeae</name>
    <dbReference type="NCBI Taxonomy" id="621382"/>
    <lineage>
        <taxon>Bacteria</taxon>
        <taxon>Bacillati</taxon>
        <taxon>Actinomycetota</taxon>
        <taxon>Actinomycetes</taxon>
        <taxon>Kitasatosporales</taxon>
        <taxon>Streptomycetaceae</taxon>
        <taxon>Streptomyces</taxon>
    </lineage>
</organism>
<keyword evidence="3" id="KW-1185">Reference proteome</keyword>
<gene>
    <name evidence="2" type="ORF">JK363_22590</name>
</gene>
<feature type="domain" description="N-acetyltransferase" evidence="1">
    <location>
        <begin position="16"/>
        <end position="184"/>
    </location>
</feature>
<dbReference type="PANTHER" id="PTHR43441:SF10">
    <property type="entry name" value="ACETYLTRANSFERASE"/>
    <property type="match status" value="1"/>
</dbReference>
<dbReference type="Pfam" id="PF13302">
    <property type="entry name" value="Acetyltransf_3"/>
    <property type="match status" value="1"/>
</dbReference>
<name>A0ABS1NHJ4_9ACTN</name>
<dbReference type="SUPFAM" id="SSF55729">
    <property type="entry name" value="Acyl-CoA N-acyltransferases (Nat)"/>
    <property type="match status" value="1"/>
</dbReference>
<evidence type="ECO:0000313" key="3">
    <source>
        <dbReference type="Proteomes" id="UP000634229"/>
    </source>
</evidence>